<dbReference type="Pfam" id="PF00153">
    <property type="entry name" value="Mito_carr"/>
    <property type="match status" value="1"/>
</dbReference>
<evidence type="ECO:0000256" key="2">
    <source>
        <dbReference type="ARBA" id="ARBA00022692"/>
    </source>
</evidence>
<dbReference type="InterPro" id="IPR018108">
    <property type="entry name" value="MCP_transmembrane"/>
</dbReference>
<keyword evidence="3" id="KW-0472">Membrane</keyword>
<evidence type="ECO:0000313" key="4">
    <source>
        <dbReference type="EMBL" id="KAK1358028.1"/>
    </source>
</evidence>
<proteinExistence type="predicted"/>
<dbReference type="EMBL" id="JAUIZM010000011">
    <property type="protein sequence ID" value="KAK1358028.1"/>
    <property type="molecule type" value="Genomic_DNA"/>
</dbReference>
<evidence type="ECO:0000313" key="5">
    <source>
        <dbReference type="Proteomes" id="UP001237642"/>
    </source>
</evidence>
<accession>A0AAD8H0B3</accession>
<dbReference type="InterPro" id="IPR023395">
    <property type="entry name" value="MCP_dom_sf"/>
</dbReference>
<reference evidence="4" key="1">
    <citation type="submission" date="2023-02" db="EMBL/GenBank/DDBJ databases">
        <title>Genome of toxic invasive species Heracleum sosnowskyi carries increased number of genes despite the absence of recent whole-genome duplications.</title>
        <authorList>
            <person name="Schelkunov M."/>
            <person name="Shtratnikova V."/>
            <person name="Makarenko M."/>
            <person name="Klepikova A."/>
            <person name="Omelchenko D."/>
            <person name="Novikova G."/>
            <person name="Obukhova E."/>
            <person name="Bogdanov V."/>
            <person name="Penin A."/>
            <person name="Logacheva M."/>
        </authorList>
    </citation>
    <scope>NUCLEOTIDE SEQUENCE</scope>
    <source>
        <strain evidence="4">Hsosn_3</strain>
        <tissue evidence="4">Leaf</tissue>
    </source>
</reference>
<name>A0AAD8H0B3_9APIA</name>
<keyword evidence="5" id="KW-1185">Reference proteome</keyword>
<reference evidence="4" key="2">
    <citation type="submission" date="2023-05" db="EMBL/GenBank/DDBJ databases">
        <authorList>
            <person name="Schelkunov M.I."/>
        </authorList>
    </citation>
    <scope>NUCLEOTIDE SEQUENCE</scope>
    <source>
        <strain evidence="4">Hsosn_3</strain>
        <tissue evidence="4">Leaf</tissue>
    </source>
</reference>
<evidence type="ECO:0000256" key="3">
    <source>
        <dbReference type="ARBA" id="ARBA00023136"/>
    </source>
</evidence>
<dbReference type="Proteomes" id="UP001237642">
    <property type="component" value="Unassembled WGS sequence"/>
</dbReference>
<gene>
    <name evidence="4" type="ORF">POM88_051284</name>
</gene>
<dbReference type="SUPFAM" id="SSF103506">
    <property type="entry name" value="Mitochondrial carrier"/>
    <property type="match status" value="1"/>
</dbReference>
<dbReference type="AlphaFoldDB" id="A0AAD8H0B3"/>
<evidence type="ECO:0000256" key="1">
    <source>
        <dbReference type="ARBA" id="ARBA00004141"/>
    </source>
</evidence>
<keyword evidence="2" id="KW-0812">Transmembrane</keyword>
<comment type="caution">
    <text evidence="4">The sequence shown here is derived from an EMBL/GenBank/DDBJ whole genome shotgun (WGS) entry which is preliminary data.</text>
</comment>
<dbReference type="Gene3D" id="1.50.40.10">
    <property type="entry name" value="Mitochondrial carrier domain"/>
    <property type="match status" value="1"/>
</dbReference>
<organism evidence="4 5">
    <name type="scientific">Heracleum sosnowskyi</name>
    <dbReference type="NCBI Taxonomy" id="360622"/>
    <lineage>
        <taxon>Eukaryota</taxon>
        <taxon>Viridiplantae</taxon>
        <taxon>Streptophyta</taxon>
        <taxon>Embryophyta</taxon>
        <taxon>Tracheophyta</taxon>
        <taxon>Spermatophyta</taxon>
        <taxon>Magnoliopsida</taxon>
        <taxon>eudicotyledons</taxon>
        <taxon>Gunneridae</taxon>
        <taxon>Pentapetalae</taxon>
        <taxon>asterids</taxon>
        <taxon>campanulids</taxon>
        <taxon>Apiales</taxon>
        <taxon>Apiaceae</taxon>
        <taxon>Apioideae</taxon>
        <taxon>apioid superclade</taxon>
        <taxon>Tordylieae</taxon>
        <taxon>Tordyliinae</taxon>
        <taxon>Heracleum</taxon>
    </lineage>
</organism>
<sequence>MALLNRWNKVSKAIRRRREYPYVFSLYADHGPFDSEIVIESSAGCQVSLINDNDKTKGEKFRRRIHKWNGPLGNRQRKVEEEFIKKWFLEEEQRRLKMDDKSSETMHGFWFGSVDTFKYEVTSVKCLRRPSQMIRDNRYLESETPPLKALKVVLQFRKPLASVRLVIKSIWNDAGILSFSRGNVIDIDRFTPVSTIKFYAYKMMNELIVNANRVSKDHSEDIWNKHDVGESGIGLILLVEQAQSITMGLLVTDATEDAK</sequence>
<dbReference type="GO" id="GO:0016020">
    <property type="term" value="C:membrane"/>
    <property type="evidence" value="ECO:0007669"/>
    <property type="project" value="UniProtKB-SubCell"/>
</dbReference>
<comment type="subcellular location">
    <subcellularLocation>
        <location evidence="1">Membrane</location>
        <topology evidence="1">Multi-pass membrane protein</topology>
    </subcellularLocation>
</comment>
<protein>
    <submittedName>
        <fullName evidence="4">Uncharacterized protein</fullName>
    </submittedName>
</protein>